<name>A0A1Z4M3G3_9CYAN</name>
<dbReference type="SUPFAM" id="SSF52980">
    <property type="entry name" value="Restriction endonuclease-like"/>
    <property type="match status" value="1"/>
</dbReference>
<dbReference type="CDD" id="cd06260">
    <property type="entry name" value="DUF820-like"/>
    <property type="match status" value="1"/>
</dbReference>
<keyword evidence="4" id="KW-1185">Reference proteome</keyword>
<evidence type="ECO:0000313" key="4">
    <source>
        <dbReference type="Proteomes" id="UP000218418"/>
    </source>
</evidence>
<dbReference type="PANTHER" id="PTHR47152">
    <property type="entry name" value="SLR2084 PROTEIN-RELATED"/>
    <property type="match status" value="1"/>
</dbReference>
<keyword evidence="1" id="KW-0175">Coiled coil</keyword>
<accession>A0A1Z4M3G3</accession>
<dbReference type="EMBL" id="AP018232">
    <property type="protein sequence ID" value="BAY88020.1"/>
    <property type="molecule type" value="Genomic_DNA"/>
</dbReference>
<dbReference type="Pfam" id="PF05685">
    <property type="entry name" value="Uma2"/>
    <property type="match status" value="1"/>
</dbReference>
<dbReference type="OrthoDB" id="510891at2"/>
<dbReference type="InterPro" id="IPR008538">
    <property type="entry name" value="Uma2"/>
</dbReference>
<gene>
    <name evidence="3" type="ORF">NIES267_75620</name>
</gene>
<feature type="coiled-coil region" evidence="1">
    <location>
        <begin position="1"/>
        <end position="28"/>
    </location>
</feature>
<dbReference type="InterPro" id="IPR011335">
    <property type="entry name" value="Restrct_endonuc-II-like"/>
</dbReference>
<reference evidence="3 4" key="1">
    <citation type="submission" date="2017-06" db="EMBL/GenBank/DDBJ databases">
        <title>Genome sequencing of cyanobaciteial culture collection at National Institute for Environmental Studies (NIES).</title>
        <authorList>
            <person name="Hirose Y."/>
            <person name="Shimura Y."/>
            <person name="Fujisawa T."/>
            <person name="Nakamura Y."/>
            <person name="Kawachi M."/>
        </authorList>
    </citation>
    <scope>NUCLEOTIDE SEQUENCE [LARGE SCALE GENOMIC DNA]</scope>
    <source>
        <strain evidence="3 4">NIES-267</strain>
        <plasmid evidence="4">Plasmid5 dna</plasmid>
    </source>
</reference>
<keyword evidence="3" id="KW-0614">Plasmid</keyword>
<dbReference type="Gene3D" id="3.90.1570.10">
    <property type="entry name" value="tt1808, chain A"/>
    <property type="match status" value="1"/>
</dbReference>
<organism evidence="3 4">
    <name type="scientific">Calothrix parasitica NIES-267</name>
    <dbReference type="NCBI Taxonomy" id="1973488"/>
    <lineage>
        <taxon>Bacteria</taxon>
        <taxon>Bacillati</taxon>
        <taxon>Cyanobacteriota</taxon>
        <taxon>Cyanophyceae</taxon>
        <taxon>Nostocales</taxon>
        <taxon>Calotrichaceae</taxon>
        <taxon>Calothrix</taxon>
    </lineage>
</organism>
<proteinExistence type="predicted"/>
<evidence type="ECO:0000259" key="2">
    <source>
        <dbReference type="Pfam" id="PF05685"/>
    </source>
</evidence>
<feature type="domain" description="Putative restriction endonuclease" evidence="2">
    <location>
        <begin position="64"/>
        <end position="196"/>
    </location>
</feature>
<dbReference type="AlphaFoldDB" id="A0A1Z4M3G3"/>
<geneLocation type="plasmid" evidence="4">
    <name>Plasmid5 dna</name>
</geneLocation>
<dbReference type="InterPro" id="IPR012296">
    <property type="entry name" value="Nuclease_put_TT1808"/>
</dbReference>
<dbReference type="PANTHER" id="PTHR47152:SF4">
    <property type="entry name" value="SLR0445 PROTEIN"/>
    <property type="match status" value="1"/>
</dbReference>
<dbReference type="Proteomes" id="UP000218418">
    <property type="component" value="Plasmid plasmid5"/>
</dbReference>
<evidence type="ECO:0000313" key="3">
    <source>
        <dbReference type="EMBL" id="BAY88020.1"/>
    </source>
</evidence>
<sequence>MVSLKEAKDALGQEVHQLQEKLELLENLTQLEVLNDSFNLEALELTHTSDGTQAVIQGVSWDSYETLLAKLEENSHYRVSYLDEILEIVSPSRKHETTKSRIRSLVELLLITKRIKHTPMGSTTARNRLKKAGAEPDECYSFGGEEKDIPDLAIEIIITSGSIKKLETYRRLGVKEVWFWKKNHLQLFYLREENPAEFSQTYGYEEIKTSKLIPQIDIDLLTECMLIPDQLDAIDQFQQGIS</sequence>
<evidence type="ECO:0000256" key="1">
    <source>
        <dbReference type="SAM" id="Coils"/>
    </source>
</evidence>
<protein>
    <recommendedName>
        <fullName evidence="2">Putative restriction endonuclease domain-containing protein</fullName>
    </recommendedName>
</protein>